<dbReference type="InterPro" id="IPR043129">
    <property type="entry name" value="ATPase_NBD"/>
</dbReference>
<dbReference type="AlphaFoldDB" id="A0A382LV71"/>
<dbReference type="SUPFAM" id="SSF53067">
    <property type="entry name" value="Actin-like ATPase domain"/>
    <property type="match status" value="2"/>
</dbReference>
<sequence length="245" mass="26159">MNEKGETLATAFDKGTNLTVYGETAAERIIHLISGLCRAAKTSFDLVDAVGMGLAGASNEDGRDQVFRKLDALNLSKRTLIANDAEAAYEINCPGDFGILVTVGTGVICLSRNSRGEIVRVAGLGHDAGDMGSGYWIGKQAIFNLALNESSVMGDKYLEEIMDIFLQSVSEVDFQTALENIQESEDSVQIIAQLAEPVIQLAELGNNVALSVVQEATHSVANYIILLAEKLNYSQKNIVLAGNGS</sequence>
<reference evidence="2" key="1">
    <citation type="submission" date="2018-05" db="EMBL/GenBank/DDBJ databases">
        <authorList>
            <person name="Lanie J.A."/>
            <person name="Ng W.-L."/>
            <person name="Kazmierczak K.M."/>
            <person name="Andrzejewski T.M."/>
            <person name="Davidsen T.M."/>
            <person name="Wayne K.J."/>
            <person name="Tettelin H."/>
            <person name="Glass J.I."/>
            <person name="Rusch D."/>
            <person name="Podicherti R."/>
            <person name="Tsui H.-C.T."/>
            <person name="Winkler M.E."/>
        </authorList>
    </citation>
    <scope>NUCLEOTIDE SEQUENCE</scope>
</reference>
<evidence type="ECO:0000259" key="1">
    <source>
        <dbReference type="Pfam" id="PF01869"/>
    </source>
</evidence>
<dbReference type="Gene3D" id="3.30.420.40">
    <property type="match status" value="2"/>
</dbReference>
<dbReference type="EMBL" id="UINC01089353">
    <property type="protein sequence ID" value="SVC40383.1"/>
    <property type="molecule type" value="Genomic_DNA"/>
</dbReference>
<name>A0A382LV71_9ZZZZ</name>
<dbReference type="GO" id="GO:0045127">
    <property type="term" value="F:N-acetylglucosamine kinase activity"/>
    <property type="evidence" value="ECO:0007669"/>
    <property type="project" value="InterPro"/>
</dbReference>
<dbReference type="Pfam" id="PF01869">
    <property type="entry name" value="BcrAD_BadFG"/>
    <property type="match status" value="1"/>
</dbReference>
<accession>A0A382LV71</accession>
<feature type="non-terminal residue" evidence="2">
    <location>
        <position position="245"/>
    </location>
</feature>
<gene>
    <name evidence="2" type="ORF">METZ01_LOCUS293237</name>
</gene>
<dbReference type="InterPro" id="IPR039758">
    <property type="entry name" value="NAGK-like"/>
</dbReference>
<organism evidence="2">
    <name type="scientific">marine metagenome</name>
    <dbReference type="NCBI Taxonomy" id="408172"/>
    <lineage>
        <taxon>unclassified sequences</taxon>
        <taxon>metagenomes</taxon>
        <taxon>ecological metagenomes</taxon>
    </lineage>
</organism>
<dbReference type="InterPro" id="IPR002731">
    <property type="entry name" value="ATPase_BadF"/>
</dbReference>
<proteinExistence type="predicted"/>
<feature type="domain" description="ATPase BadF/BadG/BcrA/BcrD type" evidence="1">
    <location>
        <begin position="1"/>
        <end position="242"/>
    </location>
</feature>
<dbReference type="PANTHER" id="PTHR12862:SF0">
    <property type="entry name" value="N-ACETYL-D-GLUCOSAMINE KINASE"/>
    <property type="match status" value="1"/>
</dbReference>
<dbReference type="PANTHER" id="PTHR12862">
    <property type="entry name" value="BADF TYPE ATPASE DOMAIN-CONTAINING PROTEIN"/>
    <property type="match status" value="1"/>
</dbReference>
<protein>
    <recommendedName>
        <fullName evidence="1">ATPase BadF/BadG/BcrA/BcrD type domain-containing protein</fullName>
    </recommendedName>
</protein>
<evidence type="ECO:0000313" key="2">
    <source>
        <dbReference type="EMBL" id="SVC40383.1"/>
    </source>
</evidence>